<dbReference type="OrthoDB" id="6924888at2759"/>
<feature type="signal peptide" evidence="2">
    <location>
        <begin position="1"/>
        <end position="20"/>
    </location>
</feature>
<sequence length="929" mass="105575">MLAWACALALLLSAPTSCTSKFYFSAGAYRRAEECHLCFEKDCMTLDQARCDYYAEAEEVLKEDEEDPGGEADPAMRKEVDDLMFDLVAKGVSNNMDCIPYVSRYTNCNKENVCLGCKTCSCDPEGLWNCSIVQPCHGQDPPPNIDHRVLIIAMEALIDSDSVIQGQSHKVKRSVTDSPEDTTSSTITLEQLSEWFYGVKPLSNLKISTTDTPARDSKVTAMDNDKAILTTTERVSTTKTSEATTMVTNTKNTGDTDYVAFDEVLRSIAVDTKAYNRRKPLTDKFNNQSFDVDYMVMDDDNITGFVNDDLSYLVNFMHEDAAEISTESTTKVVIDLLESAGKVNKGNVTEDVIGLNKDVNLNVFENTNDIIDYSAVNIMKRDVSGQENITSPFVAPTITMILNTTNTSKADTNKTEDRMDLKEDILIPLNKIIRDKINELENLKRIKDNLAKIIMSDDNLPEDNKKENNISESHFSIYNLALDTPLNTDLRRSNPNLYEQVMAKFKKDIFEVIRDIILITKHRKSDLPEDLKFLMHAMKRYVYKNKLLEKPKSGKKSKRFKNFRRQMKQYGRCDFVSFKDCLVQVIEAIDNSMAKSNALSPLSPASRRIMKHVILSYYFDENAMPGLRVHDPQYNMTNDLASIGSQWQGMTNSLLSSSPFATLSRMKLLHYVLSSDIGKMNDALGLIDFAHSRRMLPSLDNVSDDVLEKINNGLTAIHNKVQIIIRYYSNEPTTFRPRAMNETDTNTTTEPTDNRQKPNRSFIKHIRTLLQTSKKDIAELLHRKVPKSEIVKQLAKKKLDEISEKRYNEYEETMRRWQKNIEMARFKRSGLDSFKTRIKSIIPNYLRHKVNPKISESKRNATATAVRKADERKKKRDASKRERQSRRSTSPTSSTKKVTPKSKAVNSKYTAVTSKANTAVTKPIPSAKH</sequence>
<evidence type="ECO:0000313" key="4">
    <source>
        <dbReference type="Proteomes" id="UP000249218"/>
    </source>
</evidence>
<organism evidence="3 4">
    <name type="scientific">Helicoverpa armigera</name>
    <name type="common">Cotton bollworm</name>
    <name type="synonym">Heliothis armigera</name>
    <dbReference type="NCBI Taxonomy" id="29058"/>
    <lineage>
        <taxon>Eukaryota</taxon>
        <taxon>Metazoa</taxon>
        <taxon>Ecdysozoa</taxon>
        <taxon>Arthropoda</taxon>
        <taxon>Hexapoda</taxon>
        <taxon>Insecta</taxon>
        <taxon>Pterygota</taxon>
        <taxon>Neoptera</taxon>
        <taxon>Endopterygota</taxon>
        <taxon>Lepidoptera</taxon>
        <taxon>Glossata</taxon>
        <taxon>Ditrysia</taxon>
        <taxon>Noctuoidea</taxon>
        <taxon>Noctuidae</taxon>
        <taxon>Heliothinae</taxon>
        <taxon>Helicoverpa</taxon>
    </lineage>
</organism>
<keyword evidence="4" id="KW-1185">Reference proteome</keyword>
<evidence type="ECO:0000313" key="3">
    <source>
        <dbReference type="EMBL" id="PZC77575.1"/>
    </source>
</evidence>
<feature type="compositionally biased region" description="Low complexity" evidence="1">
    <location>
        <begin position="742"/>
        <end position="751"/>
    </location>
</feature>
<accession>A0A2W1BVA3</accession>
<dbReference type="Proteomes" id="UP000249218">
    <property type="component" value="Unassembled WGS sequence"/>
</dbReference>
<feature type="chain" id="PRO_5015962932" evidence="2">
    <location>
        <begin position="21"/>
        <end position="929"/>
    </location>
</feature>
<keyword evidence="2" id="KW-0732">Signal</keyword>
<name>A0A2W1BVA3_HELAM</name>
<feature type="compositionally biased region" description="Basic residues" evidence="1">
    <location>
        <begin position="873"/>
        <end position="886"/>
    </location>
</feature>
<feature type="region of interest" description="Disordered" evidence="1">
    <location>
        <begin position="735"/>
        <end position="757"/>
    </location>
</feature>
<feature type="region of interest" description="Disordered" evidence="1">
    <location>
        <begin position="853"/>
        <end position="929"/>
    </location>
</feature>
<evidence type="ECO:0000256" key="1">
    <source>
        <dbReference type="SAM" id="MobiDB-lite"/>
    </source>
</evidence>
<protein>
    <submittedName>
        <fullName evidence="3">Uncharacterized protein</fullName>
    </submittedName>
</protein>
<dbReference type="AlphaFoldDB" id="A0A2W1BVA3"/>
<gene>
    <name evidence="3" type="primary">HaOG203198</name>
    <name evidence="3" type="ORF">B5X24_HaOG203198</name>
</gene>
<dbReference type="EMBL" id="KZ149926">
    <property type="protein sequence ID" value="PZC77575.1"/>
    <property type="molecule type" value="Genomic_DNA"/>
</dbReference>
<feature type="compositionally biased region" description="Low complexity" evidence="1">
    <location>
        <begin position="887"/>
        <end position="903"/>
    </location>
</feature>
<proteinExistence type="predicted"/>
<feature type="compositionally biased region" description="Polar residues" evidence="1">
    <location>
        <begin position="904"/>
        <end position="920"/>
    </location>
</feature>
<reference evidence="3 4" key="1">
    <citation type="journal article" date="2017" name="BMC Biol.">
        <title>Genomic innovations, transcriptional plasticity and gene loss underlying the evolution and divergence of two highly polyphagous and invasive Helicoverpa pest species.</title>
        <authorList>
            <person name="Pearce S.L."/>
            <person name="Clarke D.F."/>
            <person name="East P.D."/>
            <person name="Elfekih S."/>
            <person name="Gordon K.H."/>
            <person name="Jermiin L.S."/>
            <person name="McGaughran A."/>
            <person name="Oakeshott J.G."/>
            <person name="Papanikolaou A."/>
            <person name="Perera O.P."/>
            <person name="Rane R.V."/>
            <person name="Richards S."/>
            <person name="Tay W.T."/>
            <person name="Walsh T.K."/>
            <person name="Anderson A."/>
            <person name="Anderson C.J."/>
            <person name="Asgari S."/>
            <person name="Board P.G."/>
            <person name="Bretschneider A."/>
            <person name="Campbell P.M."/>
            <person name="Chertemps T."/>
            <person name="Christeller J.T."/>
            <person name="Coppin C.W."/>
            <person name="Downes S.J."/>
            <person name="Duan G."/>
            <person name="Farnsworth C.A."/>
            <person name="Good R.T."/>
            <person name="Han L.B."/>
            <person name="Han Y.C."/>
            <person name="Hatje K."/>
            <person name="Horne I."/>
            <person name="Huang Y.P."/>
            <person name="Hughes D.S."/>
            <person name="Jacquin-Joly E."/>
            <person name="James W."/>
            <person name="Jhangiani S."/>
            <person name="Kollmar M."/>
            <person name="Kuwar S.S."/>
            <person name="Li S."/>
            <person name="Liu N.Y."/>
            <person name="Maibeche M.T."/>
            <person name="Miller J.R."/>
            <person name="Montagne N."/>
            <person name="Perry T."/>
            <person name="Qu J."/>
            <person name="Song S.V."/>
            <person name="Sutton G.G."/>
            <person name="Vogel H."/>
            <person name="Walenz B.P."/>
            <person name="Xu W."/>
            <person name="Zhang H.J."/>
            <person name="Zou Z."/>
            <person name="Batterham P."/>
            <person name="Edwards O.R."/>
            <person name="Feyereisen R."/>
            <person name="Gibbs R.A."/>
            <person name="Heckel D.G."/>
            <person name="McGrath A."/>
            <person name="Robin C."/>
            <person name="Scherer S.E."/>
            <person name="Worley K.C."/>
            <person name="Wu Y.D."/>
        </authorList>
    </citation>
    <scope>NUCLEOTIDE SEQUENCE [LARGE SCALE GENOMIC DNA]</scope>
    <source>
        <strain evidence="3">Harm_GR_Male_#8</strain>
        <tissue evidence="3">Whole organism</tissue>
    </source>
</reference>
<evidence type="ECO:0000256" key="2">
    <source>
        <dbReference type="SAM" id="SignalP"/>
    </source>
</evidence>